<dbReference type="CDD" id="cd09988">
    <property type="entry name" value="Formimidoylglutamase"/>
    <property type="match status" value="1"/>
</dbReference>
<evidence type="ECO:0000313" key="7">
    <source>
        <dbReference type="Proteomes" id="UP000192277"/>
    </source>
</evidence>
<keyword evidence="2" id="KW-0378">Hydrolase</keyword>
<dbReference type="PANTHER" id="PTHR11358:SF35">
    <property type="entry name" value="FORMIMIDOYLGLUTAMASE"/>
    <property type="match status" value="1"/>
</dbReference>
<comment type="similarity">
    <text evidence="5">Belongs to the arginase family.</text>
</comment>
<evidence type="ECO:0000256" key="2">
    <source>
        <dbReference type="ARBA" id="ARBA00022801"/>
    </source>
</evidence>
<keyword evidence="4" id="KW-0464">Manganese</keyword>
<dbReference type="SUPFAM" id="SSF52768">
    <property type="entry name" value="Arginase/deacetylase"/>
    <property type="match status" value="1"/>
</dbReference>
<evidence type="ECO:0000256" key="3">
    <source>
        <dbReference type="ARBA" id="ARBA00022808"/>
    </source>
</evidence>
<protein>
    <submittedName>
        <fullName evidence="6">Arginase</fullName>
    </submittedName>
</protein>
<keyword evidence="3" id="KW-0369">Histidine metabolism</keyword>
<dbReference type="Pfam" id="PF00491">
    <property type="entry name" value="Arginase"/>
    <property type="match status" value="1"/>
</dbReference>
<accession>A0ABX3P1B5</accession>
<dbReference type="PROSITE" id="PS51409">
    <property type="entry name" value="ARGINASE_2"/>
    <property type="match status" value="1"/>
</dbReference>
<dbReference type="InterPro" id="IPR023696">
    <property type="entry name" value="Ureohydrolase_dom_sf"/>
</dbReference>
<dbReference type="RefSeq" id="WP_014218463.1">
    <property type="nucleotide sequence ID" value="NZ_LWBO01000003.1"/>
</dbReference>
<proteinExistence type="inferred from homology"/>
<dbReference type="Proteomes" id="UP000192277">
    <property type="component" value="Unassembled WGS sequence"/>
</dbReference>
<evidence type="ECO:0000256" key="1">
    <source>
        <dbReference type="ARBA" id="ARBA00022723"/>
    </source>
</evidence>
<organism evidence="6 7">
    <name type="scientific">Niastella koreensis</name>
    <dbReference type="NCBI Taxonomy" id="354356"/>
    <lineage>
        <taxon>Bacteria</taxon>
        <taxon>Pseudomonadati</taxon>
        <taxon>Bacteroidota</taxon>
        <taxon>Chitinophagia</taxon>
        <taxon>Chitinophagales</taxon>
        <taxon>Chitinophagaceae</taxon>
        <taxon>Niastella</taxon>
    </lineage>
</organism>
<sequence>MIKHFKFYSKHDVLNLTRIRRFETKLGESVHVVPDKNTLETALQQSTAKYVVFGIPEDIGIRANHGTGGADSVWTPFLSAFLNLQSNDFLNGEEIILLGQFNFSDLSEVIEQNAYGYEEKIDAYRHAVITIDDEVEELTKIITSNGKIPVAIGGGHNNAYPLIKGAAKGLHKAGVLPLAQINCINLDAHSDFRPSEGRHSGNGFRYAEEDGYLQKYCVVGLHENYLPQNVWLDIVNNPFLDFITYEDIFILEKRNFIQAIAHATNFTEDNYTGIELDMDCIENTLSSAMTPSGISALHARQYITLAARESQVAYLHICEGATRLADGRSDETTGKLISYLVSDFIKAHEEMEEEQPLLRREYQG</sequence>
<dbReference type="Gene3D" id="3.40.800.10">
    <property type="entry name" value="Ureohydrolase domain"/>
    <property type="match status" value="1"/>
</dbReference>
<dbReference type="EMBL" id="LWBO01000003">
    <property type="protein sequence ID" value="OQP53009.1"/>
    <property type="molecule type" value="Genomic_DNA"/>
</dbReference>
<gene>
    <name evidence="6" type="ORF">A4D02_21650</name>
</gene>
<keyword evidence="7" id="KW-1185">Reference proteome</keyword>
<dbReference type="InterPro" id="IPR006035">
    <property type="entry name" value="Ureohydrolase"/>
</dbReference>
<dbReference type="PANTHER" id="PTHR11358">
    <property type="entry name" value="ARGINASE/AGMATINASE"/>
    <property type="match status" value="1"/>
</dbReference>
<evidence type="ECO:0000256" key="5">
    <source>
        <dbReference type="PROSITE-ProRule" id="PRU00742"/>
    </source>
</evidence>
<name>A0ABX3P1B5_9BACT</name>
<evidence type="ECO:0000256" key="4">
    <source>
        <dbReference type="ARBA" id="ARBA00023211"/>
    </source>
</evidence>
<evidence type="ECO:0000313" key="6">
    <source>
        <dbReference type="EMBL" id="OQP53009.1"/>
    </source>
</evidence>
<keyword evidence="1" id="KW-0479">Metal-binding</keyword>
<comment type="caution">
    <text evidence="6">The sequence shown here is derived from an EMBL/GenBank/DDBJ whole genome shotgun (WGS) entry which is preliminary data.</text>
</comment>
<reference evidence="6 7" key="1">
    <citation type="submission" date="2016-04" db="EMBL/GenBank/DDBJ databases">
        <authorList>
            <person name="Chen L."/>
            <person name="Zhuang W."/>
            <person name="Wang G."/>
        </authorList>
    </citation>
    <scope>NUCLEOTIDE SEQUENCE [LARGE SCALE GENOMIC DNA]</scope>
    <source>
        <strain evidence="7">GR20</strain>
    </source>
</reference>